<keyword evidence="4" id="KW-0804">Transcription</keyword>
<evidence type="ECO:0000256" key="3">
    <source>
        <dbReference type="ARBA" id="ARBA00023125"/>
    </source>
</evidence>
<keyword evidence="2" id="KW-0805">Transcription regulation</keyword>
<dbReference type="InterPro" id="IPR005119">
    <property type="entry name" value="LysR_subst-bd"/>
</dbReference>
<accession>A0A3Q9BVJ7</accession>
<evidence type="ECO:0000256" key="1">
    <source>
        <dbReference type="ARBA" id="ARBA00009437"/>
    </source>
</evidence>
<evidence type="ECO:0000259" key="6">
    <source>
        <dbReference type="PROSITE" id="PS50931"/>
    </source>
</evidence>
<dbReference type="InterPro" id="IPR000847">
    <property type="entry name" value="LysR_HTH_N"/>
</dbReference>
<dbReference type="PRINTS" id="PR00039">
    <property type="entry name" value="HTHLYSR"/>
</dbReference>
<dbReference type="CDD" id="cd08414">
    <property type="entry name" value="PBP2_LTTR_aromatics_like"/>
    <property type="match status" value="1"/>
</dbReference>
<dbReference type="Pfam" id="PF03466">
    <property type="entry name" value="LysR_substrate"/>
    <property type="match status" value="1"/>
</dbReference>
<dbReference type="PANTHER" id="PTHR30346">
    <property type="entry name" value="TRANSCRIPTIONAL DUAL REGULATOR HCAR-RELATED"/>
    <property type="match status" value="1"/>
</dbReference>
<reference evidence="7 8" key="1">
    <citation type="submission" date="2018-12" db="EMBL/GenBank/DDBJ databases">
        <authorList>
            <person name="Li K."/>
        </authorList>
    </citation>
    <scope>NUCLEOTIDE SEQUENCE [LARGE SCALE GENOMIC DNA]</scope>
    <source>
        <strain evidence="8">CR22</strain>
    </source>
</reference>
<evidence type="ECO:0000313" key="8">
    <source>
        <dbReference type="Proteomes" id="UP000280197"/>
    </source>
</evidence>
<proteinExistence type="inferred from homology"/>
<dbReference type="GO" id="GO:0032993">
    <property type="term" value="C:protein-DNA complex"/>
    <property type="evidence" value="ECO:0007669"/>
    <property type="project" value="TreeGrafter"/>
</dbReference>
<dbReference type="InterPro" id="IPR036388">
    <property type="entry name" value="WH-like_DNA-bd_sf"/>
</dbReference>
<keyword evidence="8" id="KW-1185">Reference proteome</keyword>
<organism evidence="7 8">
    <name type="scientific">Streptomyces aquilus</name>
    <dbReference type="NCBI Taxonomy" id="2548456"/>
    <lineage>
        <taxon>Bacteria</taxon>
        <taxon>Bacillati</taxon>
        <taxon>Actinomycetota</taxon>
        <taxon>Actinomycetes</taxon>
        <taxon>Kitasatosporales</taxon>
        <taxon>Streptomycetaceae</taxon>
        <taxon>Streptomyces</taxon>
    </lineage>
</organism>
<evidence type="ECO:0000256" key="2">
    <source>
        <dbReference type="ARBA" id="ARBA00023015"/>
    </source>
</evidence>
<evidence type="ECO:0000256" key="5">
    <source>
        <dbReference type="SAM" id="MobiDB-lite"/>
    </source>
</evidence>
<dbReference type="InterPro" id="IPR036390">
    <property type="entry name" value="WH_DNA-bd_sf"/>
</dbReference>
<keyword evidence="3" id="KW-0238">DNA-binding</keyword>
<dbReference type="PANTHER" id="PTHR30346:SF0">
    <property type="entry name" value="HCA OPERON TRANSCRIPTIONAL ACTIVATOR HCAR"/>
    <property type="match status" value="1"/>
</dbReference>
<sequence length="329" mass="35423">MSPGRGLGGTREPSIHQLRLLLVLAEELHFGRAAARVYVTQPAFSQQIRSLEQRLGVELVERGGRAVRLTPAGQGLVHEARAVVDAMARLLQAADVHAGTTRGRLRIGSLGAEAAMPYAQAILARLRGGHPDLEIEVRNLTFVDMFSRLGTGEVDAAFLRGPLPPGIQSLHLATETRVACLPADDPLADRDVLTLAQLADRVVVDMPPEVPRAWWDHLTVNPRPDGTPVRFGPVVRDTESMVLAVTQQQAITFLPSAARRLYPRAGLTYVDVPELGVSTAELAWLPENRDKPAVAALREVARQVLQQARTTEPAAPSGVTGAAEHPDGA</sequence>
<evidence type="ECO:0000313" key="7">
    <source>
        <dbReference type="EMBL" id="AZP15363.1"/>
    </source>
</evidence>
<evidence type="ECO:0000256" key="4">
    <source>
        <dbReference type="ARBA" id="ARBA00023163"/>
    </source>
</evidence>
<dbReference type="GO" id="GO:0003677">
    <property type="term" value="F:DNA binding"/>
    <property type="evidence" value="ECO:0007669"/>
    <property type="project" value="UniProtKB-KW"/>
</dbReference>
<dbReference type="SUPFAM" id="SSF46785">
    <property type="entry name" value="Winged helix' DNA-binding domain"/>
    <property type="match status" value="1"/>
</dbReference>
<dbReference type="SUPFAM" id="SSF53850">
    <property type="entry name" value="Periplasmic binding protein-like II"/>
    <property type="match status" value="1"/>
</dbReference>
<dbReference type="Gene3D" id="1.10.10.10">
    <property type="entry name" value="Winged helix-like DNA-binding domain superfamily/Winged helix DNA-binding domain"/>
    <property type="match status" value="1"/>
</dbReference>
<dbReference type="EMBL" id="CP034463">
    <property type="protein sequence ID" value="AZP15363.1"/>
    <property type="molecule type" value="Genomic_DNA"/>
</dbReference>
<name>A0A3Q9BVJ7_9ACTN</name>
<protein>
    <submittedName>
        <fullName evidence="7">LysR family transcriptional regulator</fullName>
    </submittedName>
</protein>
<dbReference type="RefSeq" id="WP_126269742.1">
    <property type="nucleotide sequence ID" value="NZ_CP034463.1"/>
</dbReference>
<dbReference type="GO" id="GO:0003700">
    <property type="term" value="F:DNA-binding transcription factor activity"/>
    <property type="evidence" value="ECO:0007669"/>
    <property type="project" value="InterPro"/>
</dbReference>
<dbReference type="FunFam" id="1.10.10.10:FF:000001">
    <property type="entry name" value="LysR family transcriptional regulator"/>
    <property type="match status" value="1"/>
</dbReference>
<gene>
    <name evidence="7" type="ORF">EJC51_04165</name>
</gene>
<feature type="region of interest" description="Disordered" evidence="5">
    <location>
        <begin position="306"/>
        <end position="329"/>
    </location>
</feature>
<dbReference type="KEGG" id="saqu:EJC51_04165"/>
<comment type="similarity">
    <text evidence="1">Belongs to the LysR transcriptional regulatory family.</text>
</comment>
<feature type="domain" description="HTH lysR-type" evidence="6">
    <location>
        <begin position="13"/>
        <end position="70"/>
    </location>
</feature>
<dbReference type="Proteomes" id="UP000280197">
    <property type="component" value="Chromosome"/>
</dbReference>
<dbReference type="Gene3D" id="3.40.190.10">
    <property type="entry name" value="Periplasmic binding protein-like II"/>
    <property type="match status" value="2"/>
</dbReference>
<dbReference type="AlphaFoldDB" id="A0A3Q9BVJ7"/>
<dbReference type="PROSITE" id="PS50931">
    <property type="entry name" value="HTH_LYSR"/>
    <property type="match status" value="1"/>
</dbReference>
<dbReference type="Pfam" id="PF00126">
    <property type="entry name" value="HTH_1"/>
    <property type="match status" value="1"/>
</dbReference>